<organism evidence="1 2">
    <name type="scientific">Diploptera punctata</name>
    <name type="common">Pacific beetle cockroach</name>
    <dbReference type="NCBI Taxonomy" id="6984"/>
    <lineage>
        <taxon>Eukaryota</taxon>
        <taxon>Metazoa</taxon>
        <taxon>Ecdysozoa</taxon>
        <taxon>Arthropoda</taxon>
        <taxon>Hexapoda</taxon>
        <taxon>Insecta</taxon>
        <taxon>Pterygota</taxon>
        <taxon>Neoptera</taxon>
        <taxon>Polyneoptera</taxon>
        <taxon>Dictyoptera</taxon>
        <taxon>Blattodea</taxon>
        <taxon>Blaberoidea</taxon>
        <taxon>Blaberidae</taxon>
        <taxon>Diplopterinae</taxon>
        <taxon>Diploptera</taxon>
    </lineage>
</organism>
<comment type="caution">
    <text evidence="1">The sequence shown here is derived from an EMBL/GenBank/DDBJ whole genome shotgun (WGS) entry which is preliminary data.</text>
</comment>
<proteinExistence type="predicted"/>
<feature type="non-terminal residue" evidence="1">
    <location>
        <position position="57"/>
    </location>
</feature>
<evidence type="ECO:0000313" key="2">
    <source>
        <dbReference type="Proteomes" id="UP001233999"/>
    </source>
</evidence>
<evidence type="ECO:0000313" key="1">
    <source>
        <dbReference type="EMBL" id="KAJ9601802.1"/>
    </source>
</evidence>
<feature type="non-terminal residue" evidence="1">
    <location>
        <position position="1"/>
    </location>
</feature>
<keyword evidence="2" id="KW-1185">Reference proteome</keyword>
<reference evidence="1" key="2">
    <citation type="submission" date="2023-05" db="EMBL/GenBank/DDBJ databases">
        <authorList>
            <person name="Fouks B."/>
        </authorList>
    </citation>
    <scope>NUCLEOTIDE SEQUENCE</scope>
    <source>
        <strain evidence="1">Stay&amp;Tobe</strain>
        <tissue evidence="1">Testes</tissue>
    </source>
</reference>
<protein>
    <submittedName>
        <fullName evidence="1">Uncharacterized protein</fullName>
    </submittedName>
</protein>
<gene>
    <name evidence="1" type="ORF">L9F63_000030</name>
</gene>
<sequence length="57" mass="6678">SSPSIAINNATCDTKHKWFPLKKRCPPRSYLDFICAYRPRNVFTLRQKRDCSTTCKL</sequence>
<dbReference type="Proteomes" id="UP001233999">
    <property type="component" value="Unassembled WGS sequence"/>
</dbReference>
<reference evidence="1" key="1">
    <citation type="journal article" date="2023" name="IScience">
        <title>Live-bearing cockroach genome reveals convergent evolutionary mechanisms linked to viviparity in insects and beyond.</title>
        <authorList>
            <person name="Fouks B."/>
            <person name="Harrison M.C."/>
            <person name="Mikhailova A.A."/>
            <person name="Marchal E."/>
            <person name="English S."/>
            <person name="Carruthers M."/>
            <person name="Jennings E.C."/>
            <person name="Chiamaka E.L."/>
            <person name="Frigard R.A."/>
            <person name="Pippel M."/>
            <person name="Attardo G.M."/>
            <person name="Benoit J.B."/>
            <person name="Bornberg-Bauer E."/>
            <person name="Tobe S.S."/>
        </authorList>
    </citation>
    <scope>NUCLEOTIDE SEQUENCE</scope>
    <source>
        <strain evidence="1">Stay&amp;Tobe</strain>
    </source>
</reference>
<accession>A0AAD8AP39</accession>
<dbReference type="EMBL" id="JASPKZ010000002">
    <property type="protein sequence ID" value="KAJ9601802.1"/>
    <property type="molecule type" value="Genomic_DNA"/>
</dbReference>
<name>A0AAD8AP39_DIPPU</name>
<dbReference type="AlphaFoldDB" id="A0AAD8AP39"/>